<gene>
    <name evidence="1" type="ORF">PVAP13_3NG076931</name>
</gene>
<dbReference type="AlphaFoldDB" id="A0A8T0UEE4"/>
<comment type="caution">
    <text evidence="1">The sequence shown here is derived from an EMBL/GenBank/DDBJ whole genome shotgun (WGS) entry which is preliminary data.</text>
</comment>
<organism evidence="1 2">
    <name type="scientific">Panicum virgatum</name>
    <name type="common">Blackwell switchgrass</name>
    <dbReference type="NCBI Taxonomy" id="38727"/>
    <lineage>
        <taxon>Eukaryota</taxon>
        <taxon>Viridiplantae</taxon>
        <taxon>Streptophyta</taxon>
        <taxon>Embryophyta</taxon>
        <taxon>Tracheophyta</taxon>
        <taxon>Spermatophyta</taxon>
        <taxon>Magnoliopsida</taxon>
        <taxon>Liliopsida</taxon>
        <taxon>Poales</taxon>
        <taxon>Poaceae</taxon>
        <taxon>PACMAD clade</taxon>
        <taxon>Panicoideae</taxon>
        <taxon>Panicodae</taxon>
        <taxon>Paniceae</taxon>
        <taxon>Panicinae</taxon>
        <taxon>Panicum</taxon>
        <taxon>Panicum sect. Hiantes</taxon>
    </lineage>
</organism>
<reference evidence="1" key="1">
    <citation type="submission" date="2020-05" db="EMBL/GenBank/DDBJ databases">
        <title>WGS assembly of Panicum virgatum.</title>
        <authorList>
            <person name="Lovell J.T."/>
            <person name="Jenkins J."/>
            <person name="Shu S."/>
            <person name="Juenger T.E."/>
            <person name="Schmutz J."/>
        </authorList>
    </citation>
    <scope>NUCLEOTIDE SEQUENCE</scope>
    <source>
        <strain evidence="1">AP13</strain>
    </source>
</reference>
<dbReference type="SUPFAM" id="SSF63825">
    <property type="entry name" value="YWTD domain"/>
    <property type="match status" value="1"/>
</dbReference>
<sequence length="820" mass="92375">MALPLPSPADSSSCTFSHCFCRWLRRCSAEIPSVGSGGEFTYIPDDAVDSPAFSVLVGVVWKFDVDSSLRLHRFCVANSGRVLGRSGDALEILVDGVDYKPKNTWSRIRAATATRSPDGCSLSLCCFSRELYLSDLERIEAPLAVELHMELGAADGTRTTVSPLPCLKLGPFMPTFPISAAGELWAPYLTELRGPSRLVMQRLDKDAFCWVEVADLHLPHGRKGVDGPPNNNPVFQGYAVVGHIILLSLFPTNLFFTFNCSTLTWASVITNEKQPTRYVSIQKCAVYVEGDNTIYSLCAGTGSVYAYKLCQVDQHQHRMEPPIMVDRVYPFHNEGNGILTHLGARVMCYVWIGEKLNCNCDTKHVLITTFRVLEDDCKNFPEGFVPKGIEVLHSTCRRLVMWPSKPNRFEFSILQVYEEFKHKTVTASPIKKSQRLSVPQEVLASSNVVESSKMLACCRKLFIGAPFSRSVMLERSAIQTNIALYIVCQVASRTAVFGINILDGKLTCHDKTLRLRDMHQYPHGSHFASFDNFMYAVSDKGNIYYLNFDTMQATDICRMPTRGVHLVCEVGGRMVALSNTLQYLYVMEDQRGFVQCCGTFGIRCDIEKEVNLSGYVVLSNNSFMVFDAESNQCFLIDLRQRGWRTVEPYALQDRTKQLPSWWPGRVFLSERSVFARGFIYTCSSGGLTAYELIEEGYSYYLGDGIDLQFSWHKSWEHERMCLDCIGENRSTGAIMFCVVQDDNCKPSLPHDYHPIRFTTVQVKTEALHNGKRKPKAIGHVDIARSYIVSPDLDPFLCDEPPIRTRRCFNSVTFSRALELL</sequence>
<evidence type="ECO:0000313" key="1">
    <source>
        <dbReference type="EMBL" id="KAG2619436.1"/>
    </source>
</evidence>
<dbReference type="EMBL" id="CM029042">
    <property type="protein sequence ID" value="KAG2619436.1"/>
    <property type="molecule type" value="Genomic_DNA"/>
</dbReference>
<evidence type="ECO:0000313" key="2">
    <source>
        <dbReference type="Proteomes" id="UP000823388"/>
    </source>
</evidence>
<accession>A0A8T0UEE4</accession>
<dbReference type="Proteomes" id="UP000823388">
    <property type="component" value="Chromosome 3N"/>
</dbReference>
<keyword evidence="2" id="KW-1185">Reference proteome</keyword>
<name>A0A8T0UEE4_PANVG</name>
<dbReference type="OrthoDB" id="661607at2759"/>
<protein>
    <submittedName>
        <fullName evidence="1">Uncharacterized protein</fullName>
    </submittedName>
</protein>
<proteinExistence type="predicted"/>